<organism evidence="2 3">
    <name type="scientific">Botryotinia calthae</name>
    <dbReference type="NCBI Taxonomy" id="38488"/>
    <lineage>
        <taxon>Eukaryota</taxon>
        <taxon>Fungi</taxon>
        <taxon>Dikarya</taxon>
        <taxon>Ascomycota</taxon>
        <taxon>Pezizomycotina</taxon>
        <taxon>Leotiomycetes</taxon>
        <taxon>Helotiales</taxon>
        <taxon>Sclerotiniaceae</taxon>
        <taxon>Botryotinia</taxon>
    </lineage>
</organism>
<dbReference type="OrthoDB" id="3552571at2759"/>
<gene>
    <name evidence="2" type="ORF">BOTCAL_0050g00120</name>
</gene>
<protein>
    <submittedName>
        <fullName evidence="2">Uncharacterized protein</fullName>
    </submittedName>
</protein>
<keyword evidence="3" id="KW-1185">Reference proteome</keyword>
<feature type="compositionally biased region" description="Basic and acidic residues" evidence="1">
    <location>
        <begin position="106"/>
        <end position="121"/>
    </location>
</feature>
<feature type="compositionally biased region" description="Basic and acidic residues" evidence="1">
    <location>
        <begin position="128"/>
        <end position="141"/>
    </location>
</feature>
<accession>A0A4Y8DAZ6</accession>
<comment type="caution">
    <text evidence="2">The sequence shown here is derived from an EMBL/GenBank/DDBJ whole genome shotgun (WGS) entry which is preliminary data.</text>
</comment>
<evidence type="ECO:0000256" key="1">
    <source>
        <dbReference type="SAM" id="MobiDB-lite"/>
    </source>
</evidence>
<name>A0A4Y8DAZ6_9HELO</name>
<feature type="region of interest" description="Disordered" evidence="1">
    <location>
        <begin position="106"/>
        <end position="141"/>
    </location>
</feature>
<dbReference type="EMBL" id="PHWZ01000050">
    <property type="protein sequence ID" value="TEY78281.1"/>
    <property type="molecule type" value="Genomic_DNA"/>
</dbReference>
<dbReference type="Proteomes" id="UP000297299">
    <property type="component" value="Unassembled WGS sequence"/>
</dbReference>
<reference evidence="2 3" key="1">
    <citation type="submission" date="2017-11" db="EMBL/GenBank/DDBJ databases">
        <title>Comparative genomics of Botrytis spp.</title>
        <authorList>
            <person name="Valero-Jimenez C.A."/>
            <person name="Tapia P."/>
            <person name="Veloso J."/>
            <person name="Silva-Moreno E."/>
            <person name="Staats M."/>
            <person name="Valdes J.H."/>
            <person name="Van Kan J.A.L."/>
        </authorList>
    </citation>
    <scope>NUCLEOTIDE SEQUENCE [LARGE SCALE GENOMIC DNA]</scope>
    <source>
        <strain evidence="2 3">MUCL2830</strain>
    </source>
</reference>
<evidence type="ECO:0000313" key="2">
    <source>
        <dbReference type="EMBL" id="TEY78281.1"/>
    </source>
</evidence>
<proteinExistence type="predicted"/>
<sequence>MADTPICHICKEIMSRKKFFSPTSLEVEQCLLCNRPFCVRHKEKKETKGVCEINHERYYLNHRDNQSKGKIFRNMEHRNIEMDPSNAELGIIEKVLMEREEIKKKREEEKRIIKEATKGEGEGTSEAIAKREKNLQAEEYY</sequence>
<dbReference type="AlphaFoldDB" id="A0A4Y8DAZ6"/>
<evidence type="ECO:0000313" key="3">
    <source>
        <dbReference type="Proteomes" id="UP000297299"/>
    </source>
</evidence>